<organism evidence="2 3">
    <name type="scientific">Trypanosoma brucei equiperdum</name>
    <dbReference type="NCBI Taxonomy" id="630700"/>
    <lineage>
        <taxon>Eukaryota</taxon>
        <taxon>Discoba</taxon>
        <taxon>Euglenozoa</taxon>
        <taxon>Kinetoplastea</taxon>
        <taxon>Metakinetoplastina</taxon>
        <taxon>Trypanosomatida</taxon>
        <taxon>Trypanosomatidae</taxon>
        <taxon>Trypanosoma</taxon>
    </lineage>
</organism>
<feature type="region of interest" description="Disordered" evidence="1">
    <location>
        <begin position="36"/>
        <end position="81"/>
    </location>
</feature>
<evidence type="ECO:0000313" key="3">
    <source>
        <dbReference type="Proteomes" id="UP000266743"/>
    </source>
</evidence>
<feature type="region of interest" description="Disordered" evidence="1">
    <location>
        <begin position="1"/>
        <end position="20"/>
    </location>
</feature>
<comment type="caution">
    <text evidence="2">The sequence shown here is derived from an EMBL/GenBank/DDBJ whole genome shotgun (WGS) entry which is preliminary data.</text>
</comment>
<evidence type="ECO:0000313" key="2">
    <source>
        <dbReference type="EMBL" id="RHW72960.1"/>
    </source>
</evidence>
<feature type="compositionally biased region" description="Polar residues" evidence="1">
    <location>
        <begin position="50"/>
        <end position="66"/>
    </location>
</feature>
<sequence length="700" mass="78007">MKSRGFTRQPSDSHDGVSGSSPYFARWGVYDAHEDKSHFSSHDDRRSSSGNINDSYGSRYVRNNNSNDEEPNRWWQSSEDDMTSRSSALNIHVREKQWRSSTNHWAPMQRLVPGVGVAKQTHQMVNTLFMGDGGDEDGDVGDRIDGDTVVVDDDVIYGSNIGDINGANNSKEGDGESRQNWLDYCYHYNCQNNNSYTYNGDNSSNGNNYNRNDRHNGQSYGVYSALSRLMVTGNGEAEERRDGRKRSPATTPIMAGTGGELTQPCRVASSGGAPLVSSGTAVYTANRVRYSNGRGTDSVYTSNTYSITVGDGSINATNKNTVFVGQAPTASAGTSSTPASTAGFEAAAASIIAAAGLPLGTFSLANYIVEGQPRFPSMELRRQQQQTVFDQNQHETILGEYPVSVASPPSYCGSPRSNGSSLNTAHLLNTATTDVHTSAWSGHTRDNQRNLLTTYNQHAQQQQAKAYSEYLSDLLYFHADFFPPPPPPRGLSFPSYSHFFTKLSLPPAYSLPRTLSLVASNCRRRAALWYHYANKWNITRRLPPPPRTPLPEMMEEEEESRRLRQLQHPQWSHKGNGTLGHHNQQSPPRTPYDISEWMKMCERWFDVAQRQFEYPPENVPTRVSPSLYCAMWCNIRGPMRDLAGIELLAEISFPTGRGEGSTCRRRCTKTLPSSQPMENLMFDRSVCFSLRLFPWAEIMS</sequence>
<name>A0A3L6LEQ5_9TRYP</name>
<evidence type="ECO:0000256" key="1">
    <source>
        <dbReference type="SAM" id="MobiDB-lite"/>
    </source>
</evidence>
<dbReference type="AlphaFoldDB" id="A0A3L6LEQ5"/>
<gene>
    <name evidence="2" type="ORF">DPX39_040043200</name>
</gene>
<accession>A0A3L6LEQ5</accession>
<protein>
    <submittedName>
        <fullName evidence="2">Uncharacterized protein</fullName>
    </submittedName>
</protein>
<feature type="region of interest" description="Disordered" evidence="1">
    <location>
        <begin position="543"/>
        <end position="563"/>
    </location>
</feature>
<feature type="compositionally biased region" description="Polar residues" evidence="1">
    <location>
        <begin position="1"/>
        <end position="10"/>
    </location>
</feature>
<dbReference type="Proteomes" id="UP000266743">
    <property type="component" value="Chromosome 4"/>
</dbReference>
<reference evidence="2 3" key="1">
    <citation type="submission" date="2018-09" db="EMBL/GenBank/DDBJ databases">
        <title>whole genome sequence of T. equiperdum IVM-t1 strain.</title>
        <authorList>
            <person name="Suganuma K."/>
        </authorList>
    </citation>
    <scope>NUCLEOTIDE SEQUENCE [LARGE SCALE GENOMIC DNA]</scope>
    <source>
        <strain evidence="2 3">IVM-t1</strain>
    </source>
</reference>
<dbReference type="EMBL" id="QSBY01000004">
    <property type="protein sequence ID" value="RHW72960.1"/>
    <property type="molecule type" value="Genomic_DNA"/>
</dbReference>
<proteinExistence type="predicted"/>
<feature type="compositionally biased region" description="Basic and acidic residues" evidence="1">
    <location>
        <begin position="36"/>
        <end position="47"/>
    </location>
</feature>
<feature type="region of interest" description="Disordered" evidence="1">
    <location>
        <begin position="234"/>
        <end position="269"/>
    </location>
</feature>